<evidence type="ECO:0000313" key="2">
    <source>
        <dbReference type="Proteomes" id="UP001057402"/>
    </source>
</evidence>
<accession>A0ACB9SDV3</accession>
<reference evidence="2" key="1">
    <citation type="journal article" date="2023" name="Front. Plant Sci.">
        <title>Chromosomal-level genome assembly of Melastoma candidum provides insights into trichome evolution.</title>
        <authorList>
            <person name="Zhong Y."/>
            <person name="Wu W."/>
            <person name="Sun C."/>
            <person name="Zou P."/>
            <person name="Liu Y."/>
            <person name="Dai S."/>
            <person name="Zhou R."/>
        </authorList>
    </citation>
    <scope>NUCLEOTIDE SEQUENCE [LARGE SCALE GENOMIC DNA]</scope>
</reference>
<organism evidence="1 2">
    <name type="scientific">Melastoma candidum</name>
    <dbReference type="NCBI Taxonomy" id="119954"/>
    <lineage>
        <taxon>Eukaryota</taxon>
        <taxon>Viridiplantae</taxon>
        <taxon>Streptophyta</taxon>
        <taxon>Embryophyta</taxon>
        <taxon>Tracheophyta</taxon>
        <taxon>Spermatophyta</taxon>
        <taxon>Magnoliopsida</taxon>
        <taxon>eudicotyledons</taxon>
        <taxon>Gunneridae</taxon>
        <taxon>Pentapetalae</taxon>
        <taxon>rosids</taxon>
        <taxon>malvids</taxon>
        <taxon>Myrtales</taxon>
        <taxon>Melastomataceae</taxon>
        <taxon>Melastomatoideae</taxon>
        <taxon>Melastomateae</taxon>
        <taxon>Melastoma</taxon>
    </lineage>
</organism>
<sequence length="585" mass="66515">MASHSGRDRGRVRVSWIGFFWFTLLFLLLLFISSSFPFLFFSSSSSSSSSDVYQQPLVAVKSRSPALEAVLDASATKVTVTRPAVSIRETVVFPDQTVIFLRCPPSSPWYTKEDLLCVYLSAKSPRNVQLSKPPFDVDGEDGGEQMVRCPLGIKGQRVSLALKSNRGSQLLPPTPVTHWDSLAYDALIDRDNTTIVFVKGFNLKPERTTDPMRFECIFGWDFRRPRFMFRSEVKSIAQEIVRCRTPLGVLNGSNGSSIKVSVRIKGGRTIQTIARPHNRASLSLPRQKLHEMCVCTMLRNQAKHMREWVIYHAHIGVQRWFIYDNNSDDDIADVIESLYDENYNISRHVWPWVKTQEAGFVHCALRARDTCQWVGFIDVDEFLHLPSGILLDSVLRNESRPSNVAELRVSCHSFGPSGLKHAPREGVTVGYTCRIAAPERHKSIVRPEALNSTLINVVHHFHLKSQFDFANVDRGVMVINHYKYQVWEVFKEKFYRRVATYVADWKDEQNVGSKDRAPGLGTKAVEPPDWSTRFCEVNDTGLRDRVLQAFADTNGSNLLPWQRGDGALAEVKSRSRRGRRQPLVR</sequence>
<name>A0ACB9SDV3_9MYRT</name>
<evidence type="ECO:0000313" key="1">
    <source>
        <dbReference type="EMBL" id="KAI4389398.1"/>
    </source>
</evidence>
<gene>
    <name evidence="1" type="ORF">MLD38_001628</name>
</gene>
<keyword evidence="2" id="KW-1185">Reference proteome</keyword>
<proteinExistence type="predicted"/>
<comment type="caution">
    <text evidence="1">The sequence shown here is derived from an EMBL/GenBank/DDBJ whole genome shotgun (WGS) entry which is preliminary data.</text>
</comment>
<dbReference type="EMBL" id="CM042880">
    <property type="protein sequence ID" value="KAI4389398.1"/>
    <property type="molecule type" value="Genomic_DNA"/>
</dbReference>
<dbReference type="Proteomes" id="UP001057402">
    <property type="component" value="Chromosome 1"/>
</dbReference>
<protein>
    <submittedName>
        <fullName evidence="1">Uncharacterized protein</fullName>
    </submittedName>
</protein>